<dbReference type="OMA" id="CNNHEIA"/>
<gene>
    <name evidence="2" type="ORF">HHK36_017322</name>
</gene>
<evidence type="ECO:0000256" key="1">
    <source>
        <dbReference type="SAM" id="MobiDB-lite"/>
    </source>
</evidence>
<evidence type="ECO:0000313" key="2">
    <source>
        <dbReference type="EMBL" id="KAF8398395.1"/>
    </source>
</evidence>
<name>A0A834Z2L0_TETSI</name>
<organism evidence="2 3">
    <name type="scientific">Tetracentron sinense</name>
    <name type="common">Spur-leaf</name>
    <dbReference type="NCBI Taxonomy" id="13715"/>
    <lineage>
        <taxon>Eukaryota</taxon>
        <taxon>Viridiplantae</taxon>
        <taxon>Streptophyta</taxon>
        <taxon>Embryophyta</taxon>
        <taxon>Tracheophyta</taxon>
        <taxon>Spermatophyta</taxon>
        <taxon>Magnoliopsida</taxon>
        <taxon>Trochodendrales</taxon>
        <taxon>Trochodendraceae</taxon>
        <taxon>Tetracentron</taxon>
    </lineage>
</organism>
<feature type="compositionally biased region" description="Basic and acidic residues" evidence="1">
    <location>
        <begin position="779"/>
        <end position="794"/>
    </location>
</feature>
<feature type="compositionally biased region" description="Basic and acidic residues" evidence="1">
    <location>
        <begin position="614"/>
        <end position="626"/>
    </location>
</feature>
<accession>A0A834Z2L0</accession>
<dbReference type="OrthoDB" id="1939758at2759"/>
<feature type="region of interest" description="Disordered" evidence="1">
    <location>
        <begin position="425"/>
        <end position="446"/>
    </location>
</feature>
<dbReference type="AlphaFoldDB" id="A0A834Z2L0"/>
<reference evidence="2 3" key="1">
    <citation type="submission" date="2020-04" db="EMBL/GenBank/DDBJ databases">
        <title>Plant Genome Project.</title>
        <authorList>
            <person name="Zhang R.-G."/>
        </authorList>
    </citation>
    <scope>NUCLEOTIDE SEQUENCE [LARGE SCALE GENOMIC DNA]</scope>
    <source>
        <strain evidence="2">YNK0</strain>
        <tissue evidence="2">Leaf</tissue>
    </source>
</reference>
<feature type="region of interest" description="Disordered" evidence="1">
    <location>
        <begin position="779"/>
        <end position="814"/>
    </location>
</feature>
<feature type="compositionally biased region" description="Basic and acidic residues" evidence="1">
    <location>
        <begin position="436"/>
        <end position="446"/>
    </location>
</feature>
<evidence type="ECO:0000313" key="3">
    <source>
        <dbReference type="Proteomes" id="UP000655225"/>
    </source>
</evidence>
<dbReference type="EMBL" id="JABCRI010000011">
    <property type="protein sequence ID" value="KAF8398395.1"/>
    <property type="molecule type" value="Genomic_DNA"/>
</dbReference>
<keyword evidence="3" id="KW-1185">Reference proteome</keyword>
<feature type="region of interest" description="Disordered" evidence="1">
    <location>
        <begin position="203"/>
        <end position="234"/>
    </location>
</feature>
<proteinExistence type="predicted"/>
<sequence>MEGQISSWSSATNWIIDSGSLESSISFESSISPIEENIDSSVKDQHLLLKSPSPDSGPCEIKSKFKFLRFCCSKSSLNASNILRTVESGWAKEEEGNPTYLFVFHVPPPSFPLCDRGEQGTLCHCNLEVDYEERPSMPYLYEMMDSTKEKIVFVYVRSTARVYEIYYAPDKQSSNEYLCTVRCSMAAKEDPILHTSDIGEEAKAAPQKGCSEESEQLSEEKVKYDTNNGTTEDDWVEVKAPDSPLLDNRTSSLPKKFDGNIHKNIQDFYEATAEITDASPCVSLTLRLLSLPNKGCVHLEEIFIFADPVESTETDHRVGVIENPAGSSLMTMLVPLMQLSKPGISRMQDKHISDTRERQGYQDGVSNATESTNFLSTIQQDGESSIADRQEVVVQEVTAVTAEYHVADRQGVAMKEVTRVTVESTELKSRTQVPGTEHRPDSVAKENDLPYSRLERVLDQLLCRVGRIEAFCSRFEENMLKPLNSMETRLQRMEQQLEILTVRPESSGLYSCTRVATPEFSCNEYVSNSFYGNENDDHDCGGMESARKDTLFAKSSSPIDDVSVSGSAPQLFSRLVITAPEFSNGDDDDDDDNSDNDDDDDDDDDDKNCNDVSESTKIDCPTDKPKPSLSIDDALASALAKLLFSTSSQPTKLTQTLIIKAPDFPNDEDGSSEKFASPRAPCEKDLASAIAGFLSSTPSAPSNLTQTLAVKAPDFPNEEDGSSDKMASPRAPCERAVDNFTCITEKNGPESVQDSELDRKMHLMKLLNYGHIEEMEKEPIRQDQLHEQGTKDNPDTSINRQNQLREEGTKGIYPDTSINQTIAQDRHDILKADDHCITEETNNGEASNGVCAANHHDKECTEDSNPVSISNETVIQYQSLRNLTCEGHTGTGKETFTGNQFLIEQNDDRSPDSTPKGATRCADLATAEEAMNEGHKDVPQNTLEHTTSSVVDFELSLLDVKFVSQENWEARSPLEALLSDISETKTQTSCAKDEDDGVVSAKQIPRFLEDREPKVPTVDEHLLVEVDNLTMETVPSKVEGELQDPSACSNQEPFMSLI</sequence>
<feature type="region of interest" description="Disordered" evidence="1">
    <location>
        <begin position="579"/>
        <end position="626"/>
    </location>
</feature>
<feature type="compositionally biased region" description="Acidic residues" evidence="1">
    <location>
        <begin position="584"/>
        <end position="606"/>
    </location>
</feature>
<dbReference type="PANTHER" id="PTHR37261">
    <property type="entry name" value="40S RIBOSOMAL PROTEIN S27"/>
    <property type="match status" value="1"/>
</dbReference>
<comment type="caution">
    <text evidence="2">The sequence shown here is derived from an EMBL/GenBank/DDBJ whole genome shotgun (WGS) entry which is preliminary data.</text>
</comment>
<protein>
    <submittedName>
        <fullName evidence="2">Uncharacterized protein</fullName>
    </submittedName>
</protein>
<dbReference type="PANTHER" id="PTHR37261:SF1">
    <property type="entry name" value="40S RIBOSOMAL PROTEIN S27"/>
    <property type="match status" value="1"/>
</dbReference>
<dbReference type="Proteomes" id="UP000655225">
    <property type="component" value="Unassembled WGS sequence"/>
</dbReference>